<dbReference type="AlphaFoldDB" id="A0A074Y6K3"/>
<feature type="compositionally biased region" description="Basic residues" evidence="1">
    <location>
        <begin position="52"/>
        <end position="63"/>
    </location>
</feature>
<dbReference type="GeneID" id="25371817"/>
<feature type="compositionally biased region" description="Basic and acidic residues" evidence="1">
    <location>
        <begin position="69"/>
        <end position="78"/>
    </location>
</feature>
<name>A0A074Y6K3_AURSE</name>
<organism evidence="2 3">
    <name type="scientific">Aureobasidium subglaciale (strain EXF-2481)</name>
    <name type="common">Aureobasidium pullulans var. subglaciale</name>
    <dbReference type="NCBI Taxonomy" id="1043005"/>
    <lineage>
        <taxon>Eukaryota</taxon>
        <taxon>Fungi</taxon>
        <taxon>Dikarya</taxon>
        <taxon>Ascomycota</taxon>
        <taxon>Pezizomycotina</taxon>
        <taxon>Dothideomycetes</taxon>
        <taxon>Dothideomycetidae</taxon>
        <taxon>Dothideales</taxon>
        <taxon>Saccotheciaceae</taxon>
        <taxon>Aureobasidium</taxon>
    </lineage>
</organism>
<dbReference type="OrthoDB" id="10364692at2759"/>
<dbReference type="InParanoid" id="A0A074Y6K3"/>
<evidence type="ECO:0000256" key="1">
    <source>
        <dbReference type="SAM" id="MobiDB-lite"/>
    </source>
</evidence>
<feature type="region of interest" description="Disordered" evidence="1">
    <location>
        <begin position="176"/>
        <end position="217"/>
    </location>
</feature>
<feature type="region of interest" description="Disordered" evidence="1">
    <location>
        <begin position="1"/>
        <end position="80"/>
    </location>
</feature>
<dbReference type="RefSeq" id="XP_013340012.1">
    <property type="nucleotide sequence ID" value="XM_013484558.1"/>
</dbReference>
<feature type="compositionally biased region" description="Polar residues" evidence="1">
    <location>
        <begin position="205"/>
        <end position="217"/>
    </location>
</feature>
<proteinExistence type="predicted"/>
<feature type="compositionally biased region" description="Basic and acidic residues" evidence="1">
    <location>
        <begin position="1"/>
        <end position="10"/>
    </location>
</feature>
<sequence length="275" mass="30619">MISTRAEHHATPSVDTTSQKPSISTSREIGVDTRNPAAPSGVVVCRGNRAAGARRSRNKKRRTVNPSHSPHEGFEPEQHISPQPISLALSDGPGHQESLDLNTTTPQDEVLKLLHDEDVQDLLHKAAISKNASERKAGEVLKTRLHRIPELVARAKRTEEQLRILRDMKAELLGKKGRETHRCAKSDVETSASTPTPEVKEDNKPSSNTIDNSLKSTKNITVPKHYMQPELPTIVPSNGDIRVPVSIEIRELRKTATDDYVQKFNDYGQELHNRE</sequence>
<accession>A0A074Y6K3</accession>
<feature type="compositionally biased region" description="Basic and acidic residues" evidence="1">
    <location>
        <begin position="176"/>
        <end position="188"/>
    </location>
</feature>
<dbReference type="EMBL" id="KL584777">
    <property type="protein sequence ID" value="KEQ91579.1"/>
    <property type="molecule type" value="Genomic_DNA"/>
</dbReference>
<reference evidence="2 3" key="1">
    <citation type="journal article" date="2014" name="BMC Genomics">
        <title>Genome sequencing of four Aureobasidium pullulans varieties: biotechnological potential, stress tolerance, and description of new species.</title>
        <authorList>
            <person name="Gostin Ar C."/>
            <person name="Ohm R.A."/>
            <person name="Kogej T."/>
            <person name="Sonjak S."/>
            <person name="Turk M."/>
            <person name="Zajc J."/>
            <person name="Zalar P."/>
            <person name="Grube M."/>
            <person name="Sun H."/>
            <person name="Han J."/>
            <person name="Sharma A."/>
            <person name="Chiniquy J."/>
            <person name="Ngan C.Y."/>
            <person name="Lipzen A."/>
            <person name="Barry K."/>
            <person name="Grigoriev I.V."/>
            <person name="Gunde-Cimerman N."/>
        </authorList>
    </citation>
    <scope>NUCLEOTIDE SEQUENCE [LARGE SCALE GENOMIC DNA]</scope>
    <source>
        <strain evidence="2 3">EXF-2481</strain>
    </source>
</reference>
<dbReference type="HOGENOM" id="CLU_1011893_0_0_1"/>
<evidence type="ECO:0000313" key="2">
    <source>
        <dbReference type="EMBL" id="KEQ91579.1"/>
    </source>
</evidence>
<gene>
    <name evidence="2" type="ORF">AUEXF2481DRAFT_8448</name>
</gene>
<feature type="compositionally biased region" description="Polar residues" evidence="1">
    <location>
        <begin position="13"/>
        <end position="27"/>
    </location>
</feature>
<protein>
    <submittedName>
        <fullName evidence="2">Uncharacterized protein</fullName>
    </submittedName>
</protein>
<evidence type="ECO:0000313" key="3">
    <source>
        <dbReference type="Proteomes" id="UP000030641"/>
    </source>
</evidence>
<keyword evidence="3" id="KW-1185">Reference proteome</keyword>
<dbReference type="Proteomes" id="UP000030641">
    <property type="component" value="Unassembled WGS sequence"/>
</dbReference>